<organism evidence="6 7">
    <name type="scientific">Litchfieldella qijiaojingensis</name>
    <dbReference type="NCBI Taxonomy" id="980347"/>
    <lineage>
        <taxon>Bacteria</taxon>
        <taxon>Pseudomonadati</taxon>
        <taxon>Pseudomonadota</taxon>
        <taxon>Gammaproteobacteria</taxon>
        <taxon>Oceanospirillales</taxon>
        <taxon>Halomonadaceae</taxon>
        <taxon>Litchfieldella</taxon>
    </lineage>
</organism>
<dbReference type="Gene3D" id="3.40.640.10">
    <property type="entry name" value="Type I PLP-dependent aspartate aminotransferase-like (Major domain)"/>
    <property type="match status" value="1"/>
</dbReference>
<keyword evidence="7" id="KW-1185">Reference proteome</keyword>
<evidence type="ECO:0000256" key="2">
    <source>
        <dbReference type="ARBA" id="ARBA00022576"/>
    </source>
</evidence>
<keyword evidence="4" id="KW-0663">Pyridoxal phosphate</keyword>
<keyword evidence="3" id="KW-0808">Transferase</keyword>
<dbReference type="CDD" id="cd00609">
    <property type="entry name" value="AAT_like"/>
    <property type="match status" value="1"/>
</dbReference>
<dbReference type="PANTHER" id="PTHR42790:SF19">
    <property type="entry name" value="KYNURENINE_ALPHA-AMINOADIPATE AMINOTRANSFERASE, MITOCHONDRIAL"/>
    <property type="match status" value="1"/>
</dbReference>
<dbReference type="InterPro" id="IPR004839">
    <property type="entry name" value="Aminotransferase_I/II_large"/>
</dbReference>
<comment type="cofactor">
    <cofactor evidence="1">
        <name>pyridoxal 5'-phosphate</name>
        <dbReference type="ChEBI" id="CHEBI:597326"/>
    </cofactor>
</comment>
<evidence type="ECO:0000313" key="7">
    <source>
        <dbReference type="Proteomes" id="UP000653056"/>
    </source>
</evidence>
<evidence type="ECO:0000313" key="6">
    <source>
        <dbReference type="EMBL" id="GGX91781.1"/>
    </source>
</evidence>
<evidence type="ECO:0000259" key="5">
    <source>
        <dbReference type="Pfam" id="PF00155"/>
    </source>
</evidence>
<evidence type="ECO:0000256" key="4">
    <source>
        <dbReference type="ARBA" id="ARBA00022898"/>
    </source>
</evidence>
<comment type="caution">
    <text evidence="6">The sequence shown here is derived from an EMBL/GenBank/DDBJ whole genome shotgun (WGS) entry which is preliminary data.</text>
</comment>
<dbReference type="EMBL" id="BMXS01000008">
    <property type="protein sequence ID" value="GGX91781.1"/>
    <property type="molecule type" value="Genomic_DNA"/>
</dbReference>
<protein>
    <submittedName>
        <fullName evidence="6">2-aminoadipate aminotransferase</fullName>
    </submittedName>
</protein>
<dbReference type="PANTHER" id="PTHR42790">
    <property type="entry name" value="AMINOTRANSFERASE"/>
    <property type="match status" value="1"/>
</dbReference>
<accession>A0ABQ2YSC8</accession>
<feature type="domain" description="Aminotransferase class I/classII large" evidence="5">
    <location>
        <begin position="43"/>
        <end position="382"/>
    </location>
</feature>
<evidence type="ECO:0000256" key="3">
    <source>
        <dbReference type="ARBA" id="ARBA00022679"/>
    </source>
</evidence>
<gene>
    <name evidence="6" type="primary">avtA</name>
    <name evidence="6" type="ORF">GCM10007160_19090</name>
</gene>
<dbReference type="InterPro" id="IPR015424">
    <property type="entry name" value="PyrdxlP-dep_Trfase"/>
</dbReference>
<dbReference type="InterPro" id="IPR015422">
    <property type="entry name" value="PyrdxlP-dep_Trfase_small"/>
</dbReference>
<dbReference type="SUPFAM" id="SSF53383">
    <property type="entry name" value="PLP-dependent transferases"/>
    <property type="match status" value="1"/>
</dbReference>
<dbReference type="Proteomes" id="UP000653056">
    <property type="component" value="Unassembled WGS sequence"/>
</dbReference>
<sequence length="400" mass="43864">MQWPFSRRANALTSSAIREILKVTEQPDMISFAGGLPSAATFPVEAMQVATRKVLGEQAESALQYGPSEGLGKLREWIAKEYSRDGAEVRPSQVLLTTGSQQALDLVAKALIDPGSRVLVETPTYLGALQAFSLFEPEYISVASDEQGLRPETLTPEVIDGARFLYALPNFQNPTGRRLPLSRREALAAIAREHDLPIVEDDPYGDLDYQGERLASLRSLAPKQVIHLGSFSKVLAPGLRLGYVIADDPLIAKLVQIKQAADLHTPSFTQQVIYEIVSQGFLKGHIPGIRALYAERCQAMLAALGQYMPEGVHWNRPEGGMFIWVTLPESLDSTELLTEAIRERVAFVPGAPFYATAPQSNTLRLSFVTVEPARIDEGIQRLGRLVARQLGGTSEHLPLV</sequence>
<proteinExistence type="predicted"/>
<dbReference type="Gene3D" id="3.90.1150.10">
    <property type="entry name" value="Aspartate Aminotransferase, domain 1"/>
    <property type="match status" value="1"/>
</dbReference>
<dbReference type="InterPro" id="IPR015421">
    <property type="entry name" value="PyrdxlP-dep_Trfase_major"/>
</dbReference>
<reference evidence="7" key="1">
    <citation type="journal article" date="2019" name="Int. J. Syst. Evol. Microbiol.">
        <title>The Global Catalogue of Microorganisms (GCM) 10K type strain sequencing project: providing services to taxonomists for standard genome sequencing and annotation.</title>
        <authorList>
            <consortium name="The Broad Institute Genomics Platform"/>
            <consortium name="The Broad Institute Genome Sequencing Center for Infectious Disease"/>
            <person name="Wu L."/>
            <person name="Ma J."/>
        </authorList>
    </citation>
    <scope>NUCLEOTIDE SEQUENCE [LARGE SCALE GENOMIC DNA]</scope>
    <source>
        <strain evidence="7">KCTC 22228</strain>
    </source>
</reference>
<dbReference type="RefSeq" id="WP_189468545.1">
    <property type="nucleotide sequence ID" value="NZ_BMXS01000008.1"/>
</dbReference>
<dbReference type="GO" id="GO:0008483">
    <property type="term" value="F:transaminase activity"/>
    <property type="evidence" value="ECO:0007669"/>
    <property type="project" value="UniProtKB-KW"/>
</dbReference>
<dbReference type="InterPro" id="IPR050859">
    <property type="entry name" value="Class-I_PLP-dep_aminotransf"/>
</dbReference>
<keyword evidence="2 6" id="KW-0032">Aminotransferase</keyword>
<dbReference type="Pfam" id="PF00155">
    <property type="entry name" value="Aminotran_1_2"/>
    <property type="match status" value="1"/>
</dbReference>
<name>A0ABQ2YSC8_9GAMM</name>
<evidence type="ECO:0000256" key="1">
    <source>
        <dbReference type="ARBA" id="ARBA00001933"/>
    </source>
</evidence>